<accession>A0ABR4MF35</accession>
<evidence type="ECO:0000313" key="3">
    <source>
        <dbReference type="Proteomes" id="UP001610728"/>
    </source>
</evidence>
<evidence type="ECO:0000313" key="2">
    <source>
        <dbReference type="EMBL" id="KAL2886884.1"/>
    </source>
</evidence>
<evidence type="ECO:0000256" key="1">
    <source>
        <dbReference type="SAM" id="MobiDB-lite"/>
    </source>
</evidence>
<protein>
    <submittedName>
        <fullName evidence="2">Uncharacterized protein</fullName>
    </submittedName>
</protein>
<keyword evidence="3" id="KW-1185">Reference proteome</keyword>
<dbReference type="Proteomes" id="UP001610728">
    <property type="component" value="Unassembled WGS sequence"/>
</dbReference>
<reference evidence="2 3" key="1">
    <citation type="submission" date="2020-05" db="EMBL/GenBank/DDBJ databases">
        <title>Ceratocystis lukuohia genome.</title>
        <authorList>
            <person name="Harrington T.C."/>
            <person name="Kim K."/>
            <person name="Mayers C.G."/>
        </authorList>
    </citation>
    <scope>NUCLEOTIDE SEQUENCE [LARGE SCALE GENOMIC DNA]</scope>
    <source>
        <strain evidence="2 3">C4212</strain>
    </source>
</reference>
<organism evidence="2 3">
    <name type="scientific">Ceratocystis lukuohia</name>
    <dbReference type="NCBI Taxonomy" id="2019550"/>
    <lineage>
        <taxon>Eukaryota</taxon>
        <taxon>Fungi</taxon>
        <taxon>Dikarya</taxon>
        <taxon>Ascomycota</taxon>
        <taxon>Pezizomycotina</taxon>
        <taxon>Sordariomycetes</taxon>
        <taxon>Hypocreomycetidae</taxon>
        <taxon>Microascales</taxon>
        <taxon>Ceratocystidaceae</taxon>
        <taxon>Ceratocystis</taxon>
    </lineage>
</organism>
<dbReference type="GeneID" id="98118617"/>
<comment type="caution">
    <text evidence="2">The sequence shown here is derived from an EMBL/GenBank/DDBJ whole genome shotgun (WGS) entry which is preliminary data.</text>
</comment>
<dbReference type="RefSeq" id="XP_070858064.1">
    <property type="nucleotide sequence ID" value="XM_071000754.1"/>
</dbReference>
<sequence>MKISSLTSLCLSIPGLKNCVSGSTNDVQPTQAPGIDTLPGFTDPSNPYYLEYHDYQVEYHYTGYVTVFSNRLDQSMGRRALRMHIGGEHKVATLYDNNLHHEKSDDRSLELPQVFQSLCLWQNVKSKDIEWVVIDVDEISTSQMLKDYRKRHLLNPKDEIKVVPSNNDWALFAKTRNYKDAIRMVPDSTIDRILVKRQDREVRNGEFPVVIAEVMMFSYKKPSKKKKVTTDLVDAHAAELASEEVVDAAMKAANEAMKIDMMELLETSPDAFSKTTSGEGADLENASGSSSQPVPDSSYRSK</sequence>
<dbReference type="EMBL" id="JABSNW010000005">
    <property type="protein sequence ID" value="KAL2886884.1"/>
    <property type="molecule type" value="Genomic_DNA"/>
</dbReference>
<gene>
    <name evidence="2" type="ORF">HOO65_050005</name>
</gene>
<feature type="region of interest" description="Disordered" evidence="1">
    <location>
        <begin position="269"/>
        <end position="302"/>
    </location>
</feature>
<proteinExistence type="predicted"/>
<feature type="compositionally biased region" description="Low complexity" evidence="1">
    <location>
        <begin position="287"/>
        <end position="302"/>
    </location>
</feature>
<name>A0ABR4MF35_9PEZI</name>